<evidence type="ECO:0000313" key="2">
    <source>
        <dbReference type="Proteomes" id="UP001620460"/>
    </source>
</evidence>
<proteinExistence type="predicted"/>
<comment type="caution">
    <text evidence="1">The sequence shown here is derived from an EMBL/GenBank/DDBJ whole genome shotgun (WGS) entry which is preliminary data.</text>
</comment>
<evidence type="ECO:0000313" key="1">
    <source>
        <dbReference type="EMBL" id="MFK2903676.1"/>
    </source>
</evidence>
<gene>
    <name evidence="1" type="ORF">ISP17_06860</name>
</gene>
<dbReference type="Proteomes" id="UP001620460">
    <property type="component" value="Unassembled WGS sequence"/>
</dbReference>
<sequence length="148" mass="16141">MRLNEGQTGACHAGGEDIVYPEINTCMTLTVVYKDPAYVIGRHFSRPVQGMKSVAPLEVVQNMRSKQALIGTVSAIYLIGARNVWDGTTIAPIYGFIGELDEEFGKLQEFDTTTWNSVNIKFGYLGDIVVAPTASGRIGTGQPPTRWS</sequence>
<organism evidence="1 2">
    <name type="scientific">Dyella ginsengisoli</name>
    <dbReference type="NCBI Taxonomy" id="363848"/>
    <lineage>
        <taxon>Bacteria</taxon>
        <taxon>Pseudomonadati</taxon>
        <taxon>Pseudomonadota</taxon>
        <taxon>Gammaproteobacteria</taxon>
        <taxon>Lysobacterales</taxon>
        <taxon>Rhodanobacteraceae</taxon>
        <taxon>Dyella</taxon>
    </lineage>
</organism>
<protein>
    <submittedName>
        <fullName evidence="1">Uncharacterized protein</fullName>
    </submittedName>
</protein>
<dbReference type="RefSeq" id="WP_404631332.1">
    <property type="nucleotide sequence ID" value="NZ_JADIKM010000001.1"/>
</dbReference>
<dbReference type="EMBL" id="JADIKM010000001">
    <property type="protein sequence ID" value="MFK2903676.1"/>
    <property type="molecule type" value="Genomic_DNA"/>
</dbReference>
<keyword evidence="2" id="KW-1185">Reference proteome</keyword>
<accession>A0ABW8JRE1</accession>
<reference evidence="1 2" key="1">
    <citation type="submission" date="2020-10" db="EMBL/GenBank/DDBJ databases">
        <title>Phylogeny of dyella-like bacteria.</title>
        <authorList>
            <person name="Fu J."/>
        </authorList>
    </citation>
    <scope>NUCLEOTIDE SEQUENCE [LARGE SCALE GENOMIC DNA]</scope>
    <source>
        <strain evidence="1 2">Gsoil3046</strain>
    </source>
</reference>
<name>A0ABW8JRE1_9GAMM</name>